<evidence type="ECO:0000313" key="1">
    <source>
        <dbReference type="EMBL" id="SVB43477.1"/>
    </source>
</evidence>
<dbReference type="PANTHER" id="PTHR20883">
    <property type="entry name" value="PHYTANOYL-COA DIOXYGENASE DOMAIN CONTAINING 1"/>
    <property type="match status" value="1"/>
</dbReference>
<dbReference type="PANTHER" id="PTHR20883:SF52">
    <property type="entry name" value="ALPHA-KETOGLUTARATE-DEPENDENT HYPOPHOSPHITE DIOXYGENASE-LIKE GENE A2 [PROVISIONAL]-RELATED"/>
    <property type="match status" value="1"/>
</dbReference>
<proteinExistence type="predicted"/>
<dbReference type="Gene3D" id="2.60.120.620">
    <property type="entry name" value="q2cbj1_9rhob like domain"/>
    <property type="match status" value="1"/>
</dbReference>
<dbReference type="EMBL" id="UINC01041762">
    <property type="protein sequence ID" value="SVB43477.1"/>
    <property type="molecule type" value="Genomic_DNA"/>
</dbReference>
<gene>
    <name evidence="1" type="ORF">METZ01_LOCUS196331</name>
</gene>
<accession>A0A382E0X5</accession>
<evidence type="ECO:0008006" key="2">
    <source>
        <dbReference type="Google" id="ProtNLM"/>
    </source>
</evidence>
<protein>
    <recommendedName>
        <fullName evidence="2">Fe2OG dioxygenase domain-containing protein</fullName>
    </recommendedName>
</protein>
<dbReference type="AlphaFoldDB" id="A0A382E0X5"/>
<dbReference type="InterPro" id="IPR008775">
    <property type="entry name" value="Phytyl_CoA_dOase-like"/>
</dbReference>
<reference evidence="1" key="1">
    <citation type="submission" date="2018-05" db="EMBL/GenBank/DDBJ databases">
        <authorList>
            <person name="Lanie J.A."/>
            <person name="Ng W.-L."/>
            <person name="Kazmierczak K.M."/>
            <person name="Andrzejewski T.M."/>
            <person name="Davidsen T.M."/>
            <person name="Wayne K.J."/>
            <person name="Tettelin H."/>
            <person name="Glass J.I."/>
            <person name="Rusch D."/>
            <person name="Podicherti R."/>
            <person name="Tsui H.-C.T."/>
            <person name="Winkler M.E."/>
        </authorList>
    </citation>
    <scope>NUCLEOTIDE SEQUENCE</scope>
</reference>
<organism evidence="1">
    <name type="scientific">marine metagenome</name>
    <dbReference type="NCBI Taxonomy" id="408172"/>
    <lineage>
        <taxon>unclassified sequences</taxon>
        <taxon>metagenomes</taxon>
        <taxon>ecological metagenomes</taxon>
    </lineage>
</organism>
<sequence length="275" mass="31481">MTHLSEQQIKFYNEKGYIAPIDVLSRQEANEIRQEIETIEKKWPNALEGIGRNYVHLISPVFNKVCLNNKILDAVESIIGKNILICGTTLFIKNSNEKGFVSFHQDAKYIGLEPHNWVTAWIAVTDSNEENGCMRMWPGSHKENLKNHEQKFDENNLLTRGQTIENVPLEETDSVVLEAGQMSLHHPTVVHGSGLNKSNDRRIGFVIQSYIGSDVDQVLGKIYVQKARGKDTHKFHEYSNIPKARMTKEDILTWNKAKEELSKIFYRGAIKKGKY</sequence>
<dbReference type="Pfam" id="PF05721">
    <property type="entry name" value="PhyH"/>
    <property type="match status" value="1"/>
</dbReference>
<name>A0A382E0X5_9ZZZZ</name>
<dbReference type="SUPFAM" id="SSF51197">
    <property type="entry name" value="Clavaminate synthase-like"/>
    <property type="match status" value="1"/>
</dbReference>